<feature type="transmembrane region" description="Helical" evidence="1">
    <location>
        <begin position="343"/>
        <end position="364"/>
    </location>
</feature>
<feature type="transmembrane region" description="Helical" evidence="1">
    <location>
        <begin position="422"/>
        <end position="446"/>
    </location>
</feature>
<evidence type="ECO:0000313" key="2">
    <source>
        <dbReference type="EMBL" id="MDV7133649.1"/>
    </source>
</evidence>
<organism evidence="2 3">
    <name type="scientific">Williamsia marianensis</name>
    <dbReference type="NCBI Taxonomy" id="85044"/>
    <lineage>
        <taxon>Bacteria</taxon>
        <taxon>Bacillati</taxon>
        <taxon>Actinomycetota</taxon>
        <taxon>Actinomycetes</taxon>
        <taxon>Mycobacteriales</taxon>
        <taxon>Nocardiaceae</taxon>
        <taxon>Williamsia</taxon>
    </lineage>
</organism>
<gene>
    <name evidence="2" type="ORF">R4198_08070</name>
</gene>
<evidence type="ECO:0000313" key="3">
    <source>
        <dbReference type="Proteomes" id="UP001185792"/>
    </source>
</evidence>
<dbReference type="RefSeq" id="WP_317712671.1">
    <property type="nucleotide sequence ID" value="NZ_JAWLUM010000001.1"/>
</dbReference>
<keyword evidence="1" id="KW-1133">Transmembrane helix</keyword>
<name>A0ABU4ESN5_WILMA</name>
<feature type="transmembrane region" description="Helical" evidence="1">
    <location>
        <begin position="530"/>
        <end position="548"/>
    </location>
</feature>
<feature type="transmembrane region" description="Helical" evidence="1">
    <location>
        <begin position="104"/>
        <end position="122"/>
    </location>
</feature>
<comment type="caution">
    <text evidence="2">The sequence shown here is derived from an EMBL/GenBank/DDBJ whole genome shotgun (WGS) entry which is preliminary data.</text>
</comment>
<protein>
    <submittedName>
        <fullName evidence="2">Patatin-like phospholipase family protein</fullName>
    </submittedName>
</protein>
<feature type="transmembrane region" description="Helical" evidence="1">
    <location>
        <begin position="396"/>
        <end position="416"/>
    </location>
</feature>
<feature type="transmembrane region" description="Helical" evidence="1">
    <location>
        <begin position="498"/>
        <end position="518"/>
    </location>
</feature>
<accession>A0ABU4ESN5</accession>
<dbReference type="Proteomes" id="UP001185792">
    <property type="component" value="Unassembled WGS sequence"/>
</dbReference>
<reference evidence="2 3" key="1">
    <citation type="submission" date="2023-10" db="EMBL/GenBank/DDBJ databases">
        <title>Development of a sustainable strategy for remediation of hydrocarbon-contaminated territories based on the waste exchange concept.</title>
        <authorList>
            <person name="Krivoruchko A."/>
        </authorList>
    </citation>
    <scope>NUCLEOTIDE SEQUENCE [LARGE SCALE GENOMIC DNA]</scope>
    <source>
        <strain evidence="2 3">IEGM 1236</strain>
    </source>
</reference>
<keyword evidence="3" id="KW-1185">Reference proteome</keyword>
<feature type="transmembrane region" description="Helical" evidence="1">
    <location>
        <begin position="158"/>
        <end position="176"/>
    </location>
</feature>
<sequence>MDWLFAPRAFTWTTAGVVLVGIALACIGFGFIVRVSGECPGLSLNAQFAGLPNAGAKGELAACGTESLGAAVGWDFLLMCGYLLASTGLILVGWWRYNAPQLKALGRFVPFLPFVVFVIDALENVATLLAGCGDHICDVTSGWPIQSRVITTLATAKWLLVFVLVVVVLMSLVVCLSQRGKEPPRSWSGQKRSRVVPGGDDFIDRRKIVAADEFNKGRDPISDDFGLAASGGGIRSTAFTLGALEALEHAKMMNKVRRITAVSGGSWGATAWVLEMATQEDEIARAAEAVAAGKVHFIKLPKVAVARAVVDRLLSTPSAKKGQRPWAPVRYLLNGPGGILRPVLWVVVCAATTLALLVALVYSLSWVPGYALGRPFLFAAIGSLESIPLTWDNPGFYLILVGLILMVPAAFTHYIVRVWKPLAAVVGLGVVAYIYTGLIPALFWLVRKSAADGLENTWAYLLGVVGVSSVGAQLWRFVGGDIESRATQFIFARLPKLLGVLLAMMAAIGGFIVAYWAAFDTTNLLGGRRTTVVLMAMIAILIACYAFVGPNRPSINQIFRKRLERSFAPIYKKGWDTSMYDAGTWNWLEQKKSVPELVICCAQQRNGIAPGGLPADSLTISPQWVTRGYEKESTKRYLARVGKVKWLRVCREYPSFDLVAPWMAISGAAFSSAMGSKSLGSTNAALAAVNADLGVWIPAIAPGDRVSRTSPRTRTAYILKEVLGWYSPKDAYVFATDGGHWENLGLVEQLRSSYRKIICVDASGDSTGSFATLREAIDLAQLELQAKITITDLEAALEPLKATGSQLPKTVATRIPFTVNSGPGSEITGTIYYAKLQISADMDQELRLFAKEDLKFPTYSTLNQFLSDRQFAALVAAGNHAGACVARLYREDSNYARLGVRRSDGGFQ</sequence>
<feature type="transmembrane region" description="Helical" evidence="1">
    <location>
        <begin position="12"/>
        <end position="33"/>
    </location>
</feature>
<dbReference type="PANTHER" id="PTHR10728">
    <property type="entry name" value="CYTOSOLIC PHOSPHOLIPASE A2"/>
    <property type="match status" value="1"/>
</dbReference>
<feature type="transmembrane region" description="Helical" evidence="1">
    <location>
        <begin position="76"/>
        <end position="97"/>
    </location>
</feature>
<dbReference type="InterPro" id="IPR016035">
    <property type="entry name" value="Acyl_Trfase/lysoPLipase"/>
</dbReference>
<dbReference type="EMBL" id="JAWLUM010000001">
    <property type="protein sequence ID" value="MDV7133649.1"/>
    <property type="molecule type" value="Genomic_DNA"/>
</dbReference>
<dbReference type="SUPFAM" id="SSF52151">
    <property type="entry name" value="FabD/lysophospholipase-like"/>
    <property type="match status" value="1"/>
</dbReference>
<keyword evidence="1" id="KW-0472">Membrane</keyword>
<feature type="transmembrane region" description="Helical" evidence="1">
    <location>
        <begin position="458"/>
        <end position="478"/>
    </location>
</feature>
<dbReference type="Gene3D" id="3.40.1090.10">
    <property type="entry name" value="Cytosolic phospholipase A2 catalytic domain"/>
    <property type="match status" value="1"/>
</dbReference>
<keyword evidence="1" id="KW-0812">Transmembrane</keyword>
<evidence type="ECO:0000256" key="1">
    <source>
        <dbReference type="SAM" id="Phobius"/>
    </source>
</evidence>
<proteinExistence type="predicted"/>
<dbReference type="PANTHER" id="PTHR10728:SF40">
    <property type="entry name" value="PATATIN FAMILY PROTEIN"/>
    <property type="match status" value="1"/>
</dbReference>